<sequence length="67" mass="6655">MALLSKPSSNDGDHPGSQLPLGSPVSLSQLFAAASSDPAQASADADADSDFDADAAIDPTAAAQLER</sequence>
<gene>
    <name evidence="2" type="ORF">PAN0_014d4812</name>
</gene>
<feature type="non-terminal residue" evidence="2">
    <location>
        <position position="67"/>
    </location>
</feature>
<accession>A0A081CIU3</accession>
<feature type="region of interest" description="Disordered" evidence="1">
    <location>
        <begin position="1"/>
        <end position="67"/>
    </location>
</feature>
<feature type="compositionally biased region" description="Acidic residues" evidence="1">
    <location>
        <begin position="45"/>
        <end position="55"/>
    </location>
</feature>
<dbReference type="EMBL" id="DF830081">
    <property type="protein sequence ID" value="GAK66589.1"/>
    <property type="molecule type" value="Genomic_DNA"/>
</dbReference>
<reference evidence="2" key="1">
    <citation type="submission" date="2014-07" db="EMBL/GenBank/DDBJ databases">
        <title>Draft genome sequence of the yeast Pseudozyma antarctica JCM 10317 known as a producer of lipase B which used in a wide range of industrial applications.</title>
        <authorList>
            <person name="Morita T."/>
            <person name="Saika A."/>
            <person name="Koike H."/>
        </authorList>
    </citation>
    <scope>NUCLEOTIDE SEQUENCE</scope>
    <source>
        <strain evidence="2">JCM 10317</strain>
    </source>
</reference>
<organism evidence="2">
    <name type="scientific">Pseudozyma antarctica</name>
    <name type="common">Yeast</name>
    <name type="synonym">Candida antarctica</name>
    <dbReference type="NCBI Taxonomy" id="84753"/>
    <lineage>
        <taxon>Eukaryota</taxon>
        <taxon>Fungi</taxon>
        <taxon>Dikarya</taxon>
        <taxon>Basidiomycota</taxon>
        <taxon>Ustilaginomycotina</taxon>
        <taxon>Ustilaginomycetes</taxon>
        <taxon>Ustilaginales</taxon>
        <taxon>Ustilaginaceae</taxon>
        <taxon>Moesziomyces</taxon>
    </lineage>
</organism>
<name>A0A081CIU3_PSEA2</name>
<dbReference type="GeneID" id="26305732"/>
<proteinExistence type="predicted"/>
<dbReference type="AlphaFoldDB" id="A0A081CIU3"/>
<keyword evidence="3" id="KW-1185">Reference proteome</keyword>
<protein>
    <submittedName>
        <fullName evidence="2">Uncharacterized protein</fullName>
    </submittedName>
</protein>
<evidence type="ECO:0000313" key="3">
    <source>
        <dbReference type="Proteomes" id="UP000053758"/>
    </source>
</evidence>
<dbReference type="Proteomes" id="UP000053758">
    <property type="component" value="Unassembled WGS sequence"/>
</dbReference>
<evidence type="ECO:0000313" key="2">
    <source>
        <dbReference type="EMBL" id="GAK66589.1"/>
    </source>
</evidence>
<dbReference type="RefSeq" id="XP_014655004.1">
    <property type="nucleotide sequence ID" value="XM_014799518.1"/>
</dbReference>
<feature type="compositionally biased region" description="Polar residues" evidence="1">
    <location>
        <begin position="1"/>
        <end position="10"/>
    </location>
</feature>
<feature type="compositionally biased region" description="Low complexity" evidence="1">
    <location>
        <begin position="32"/>
        <end position="44"/>
    </location>
</feature>
<feature type="compositionally biased region" description="Low complexity" evidence="1">
    <location>
        <begin position="56"/>
        <end position="67"/>
    </location>
</feature>
<dbReference type="HOGENOM" id="CLU_2838040_0_0_1"/>
<evidence type="ECO:0000256" key="1">
    <source>
        <dbReference type="SAM" id="MobiDB-lite"/>
    </source>
</evidence>